<comment type="catalytic activity">
    <reaction evidence="1">
        <text>ATP + protein L-histidine = ADP + protein N-phospho-L-histidine.</text>
        <dbReference type="EC" id="2.7.13.3"/>
    </reaction>
</comment>
<sequence>MDVSLTSIAAYSYALVAACFLVLGAPLAVRQRRRHDVALGLACLASVLWGVALAWEAAYGNVWSPLADGAELLRNAAWSVFLLVLHGHFTDPASRMPLRLQPALVLGGLVYLVCLVAVFGGHWSLVQEGRPGALPIALRVAMAVSGMLLVELVYRNRTLHERWAVKFACIGIGAMFAYDFYLYSHTLLFRSVDAEIWAARGLVNALTVPLIAISLGRSKLWSSPLAVSRRAMFHSATLFGSALYLLAMGSAGYYLRYFGGSWGTVMQVTFLFAAVILLAGVLFSGSFRARLKVFISKHFYRYNYDYREEWMRFTRTLSKPGPDLGERAIEAVAALVESPGGALWQRAEGGARFEPVASWQGPALAASEPADSAFCQFLETSQWVVDLHEYADHPEKYETLVLPAWLAGYPRAWLIVPLILHGRLFGFVLLQNPRSPVKLNWEVIDVLEIAGSQAASQLAQQDAANALMVARQFESFNRMSTFVVHDLKNLVLQLSLMNANAAKHKDNPEFQADMLETVDYSVQKMKIMLQKLSRTDNAEQPLALALDQVVTQAVALKAAFEPRPQLLVEDPALRVLADRERLERVVGHLIQNAIEATPRTGKVAIRLLRKGHSAVIEIADTGEGMSEEFIRERLFKPFDSTKSAGMGIGVFESREYIHELGGSLEVSSTPGAGTTFRVLLPLHQQETPADGGMQRAPRAQGAA</sequence>
<dbReference type="EMBL" id="JAHYBX010000002">
    <property type="protein sequence ID" value="MCA1855846.1"/>
    <property type="molecule type" value="Genomic_DNA"/>
</dbReference>
<evidence type="ECO:0000256" key="1">
    <source>
        <dbReference type="ARBA" id="ARBA00000085"/>
    </source>
</evidence>
<dbReference type="Pfam" id="PF02518">
    <property type="entry name" value="HATPase_c"/>
    <property type="match status" value="1"/>
</dbReference>
<reference evidence="6 7" key="1">
    <citation type="submission" date="2021-07" db="EMBL/GenBank/DDBJ databases">
        <title>Characterization of Violacein-producing bacteria and related species.</title>
        <authorList>
            <person name="Wilson H.S."/>
            <person name="De Leon M.E."/>
        </authorList>
    </citation>
    <scope>NUCLEOTIDE SEQUENCE [LARGE SCALE GENOMIC DNA]</scope>
    <source>
        <strain evidence="6 7">HSC-2F05</strain>
    </source>
</reference>
<organism evidence="6 7">
    <name type="scientific">Massilia hydrophila</name>
    <dbReference type="NCBI Taxonomy" id="3044279"/>
    <lineage>
        <taxon>Bacteria</taxon>
        <taxon>Pseudomonadati</taxon>
        <taxon>Pseudomonadota</taxon>
        <taxon>Betaproteobacteria</taxon>
        <taxon>Burkholderiales</taxon>
        <taxon>Oxalobacteraceae</taxon>
        <taxon>Telluria group</taxon>
        <taxon>Massilia</taxon>
    </lineage>
</organism>
<dbReference type="GO" id="GO:0004673">
    <property type="term" value="F:protein histidine kinase activity"/>
    <property type="evidence" value="ECO:0007669"/>
    <property type="project" value="UniProtKB-EC"/>
</dbReference>
<gene>
    <name evidence="6" type="primary">prsK</name>
    <name evidence="6" type="ORF">LE190_07895</name>
</gene>
<keyword evidence="6" id="KW-0808">Transferase</keyword>
<dbReference type="NCBIfam" id="TIGR02916">
    <property type="entry name" value="PEP_his_kin"/>
    <property type="match status" value="1"/>
</dbReference>
<feature type="transmembrane region" description="Helical" evidence="4">
    <location>
        <begin position="163"/>
        <end position="184"/>
    </location>
</feature>
<dbReference type="SUPFAM" id="SSF55874">
    <property type="entry name" value="ATPase domain of HSP90 chaperone/DNA topoisomerase II/histidine kinase"/>
    <property type="match status" value="1"/>
</dbReference>
<dbReference type="PRINTS" id="PR00344">
    <property type="entry name" value="BCTRLSENSOR"/>
</dbReference>
<dbReference type="SMART" id="SM00387">
    <property type="entry name" value="HATPase_c"/>
    <property type="match status" value="1"/>
</dbReference>
<keyword evidence="4" id="KW-0812">Transmembrane</keyword>
<dbReference type="RefSeq" id="WP_225238211.1">
    <property type="nucleotide sequence ID" value="NZ_JAHYBX010000002.1"/>
</dbReference>
<dbReference type="InterPro" id="IPR003594">
    <property type="entry name" value="HATPase_dom"/>
</dbReference>
<evidence type="ECO:0000256" key="2">
    <source>
        <dbReference type="ARBA" id="ARBA00012438"/>
    </source>
</evidence>
<feature type="transmembrane region" description="Helical" evidence="4">
    <location>
        <begin position="6"/>
        <end position="25"/>
    </location>
</feature>
<dbReference type="PROSITE" id="PS50109">
    <property type="entry name" value="HIS_KIN"/>
    <property type="match status" value="1"/>
</dbReference>
<dbReference type="SUPFAM" id="SSF55781">
    <property type="entry name" value="GAF domain-like"/>
    <property type="match status" value="1"/>
</dbReference>
<feature type="transmembrane region" description="Helical" evidence="4">
    <location>
        <begin position="103"/>
        <end position="124"/>
    </location>
</feature>
<keyword evidence="4" id="KW-1133">Transmembrane helix</keyword>
<dbReference type="PANTHER" id="PTHR43547">
    <property type="entry name" value="TWO-COMPONENT HISTIDINE KINASE"/>
    <property type="match status" value="1"/>
</dbReference>
<feature type="transmembrane region" description="Helical" evidence="4">
    <location>
        <begin position="236"/>
        <end position="255"/>
    </location>
</feature>
<comment type="caution">
    <text evidence="6">The sequence shown here is derived from an EMBL/GenBank/DDBJ whole genome shotgun (WGS) entry which is preliminary data.</text>
</comment>
<feature type="transmembrane region" description="Helical" evidence="4">
    <location>
        <begin position="37"/>
        <end position="55"/>
    </location>
</feature>
<keyword evidence="3" id="KW-0597">Phosphoprotein</keyword>
<feature type="transmembrane region" description="Helical" evidence="4">
    <location>
        <begin position="75"/>
        <end position="91"/>
    </location>
</feature>
<keyword evidence="7" id="KW-1185">Reference proteome</keyword>
<proteinExistence type="predicted"/>
<keyword evidence="6" id="KW-0418">Kinase</keyword>
<accession>A0ABS7YA77</accession>
<keyword evidence="4" id="KW-0472">Membrane</keyword>
<feature type="transmembrane region" description="Helical" evidence="4">
    <location>
        <begin position="196"/>
        <end position="215"/>
    </location>
</feature>
<evidence type="ECO:0000313" key="6">
    <source>
        <dbReference type="EMBL" id="MCA1855846.1"/>
    </source>
</evidence>
<feature type="transmembrane region" description="Helical" evidence="4">
    <location>
        <begin position="267"/>
        <end position="287"/>
    </location>
</feature>
<feature type="domain" description="Histidine kinase" evidence="5">
    <location>
        <begin position="482"/>
        <end position="684"/>
    </location>
</feature>
<dbReference type="Gene3D" id="3.30.450.40">
    <property type="match status" value="1"/>
</dbReference>
<name>A0ABS7YA77_9BURK</name>
<dbReference type="InterPro" id="IPR029016">
    <property type="entry name" value="GAF-like_dom_sf"/>
</dbReference>
<protein>
    <recommendedName>
        <fullName evidence="2">histidine kinase</fullName>
        <ecNumber evidence="2">2.7.13.3</ecNumber>
    </recommendedName>
</protein>
<evidence type="ECO:0000256" key="4">
    <source>
        <dbReference type="SAM" id="Phobius"/>
    </source>
</evidence>
<feature type="transmembrane region" description="Helical" evidence="4">
    <location>
        <begin position="136"/>
        <end position="154"/>
    </location>
</feature>
<dbReference type="InterPro" id="IPR005467">
    <property type="entry name" value="His_kinase_dom"/>
</dbReference>
<dbReference type="InterPro" id="IPR036890">
    <property type="entry name" value="HATPase_C_sf"/>
</dbReference>
<dbReference type="InterPro" id="IPR004358">
    <property type="entry name" value="Sig_transdc_His_kin-like_C"/>
</dbReference>
<dbReference type="InterPro" id="IPR014265">
    <property type="entry name" value="XrtA/PrsK"/>
</dbReference>
<dbReference type="EC" id="2.7.13.3" evidence="2"/>
<evidence type="ECO:0000313" key="7">
    <source>
        <dbReference type="Proteomes" id="UP001198602"/>
    </source>
</evidence>
<dbReference type="PANTHER" id="PTHR43547:SF2">
    <property type="entry name" value="HYBRID SIGNAL TRANSDUCTION HISTIDINE KINASE C"/>
    <property type="match status" value="1"/>
</dbReference>
<evidence type="ECO:0000259" key="5">
    <source>
        <dbReference type="PROSITE" id="PS50109"/>
    </source>
</evidence>
<dbReference type="Pfam" id="PF01590">
    <property type="entry name" value="GAF"/>
    <property type="match status" value="1"/>
</dbReference>
<evidence type="ECO:0000256" key="3">
    <source>
        <dbReference type="ARBA" id="ARBA00022553"/>
    </source>
</evidence>
<dbReference type="InterPro" id="IPR003018">
    <property type="entry name" value="GAF"/>
</dbReference>
<dbReference type="Gene3D" id="3.30.565.10">
    <property type="entry name" value="Histidine kinase-like ATPase, C-terminal domain"/>
    <property type="match status" value="1"/>
</dbReference>
<dbReference type="Proteomes" id="UP001198602">
    <property type="component" value="Unassembled WGS sequence"/>
</dbReference>